<organism evidence="1 2">
    <name type="scientific">Niallia circulans</name>
    <name type="common">Bacillus circulans</name>
    <dbReference type="NCBI Taxonomy" id="1397"/>
    <lineage>
        <taxon>Bacteria</taxon>
        <taxon>Bacillati</taxon>
        <taxon>Bacillota</taxon>
        <taxon>Bacilli</taxon>
        <taxon>Bacillales</taxon>
        <taxon>Bacillaceae</taxon>
        <taxon>Niallia</taxon>
    </lineage>
</organism>
<comment type="caution">
    <text evidence="1">The sequence shown here is derived from an EMBL/GenBank/DDBJ whole genome shotgun (WGS) entry which is preliminary data.</text>
</comment>
<dbReference type="InterPro" id="IPR006938">
    <property type="entry name" value="DUF624"/>
</dbReference>
<gene>
    <name evidence="1" type="ORF">CHH57_18605</name>
</gene>
<dbReference type="EMBL" id="NPBQ01000114">
    <property type="protein sequence ID" value="PAD81658.1"/>
    <property type="molecule type" value="Genomic_DNA"/>
</dbReference>
<accession>A0A268F8G8</accession>
<proteinExistence type="predicted"/>
<evidence type="ECO:0000313" key="1">
    <source>
        <dbReference type="EMBL" id="PAD81658.1"/>
    </source>
</evidence>
<name>A0A268F8G8_NIACI</name>
<dbReference type="KEGG" id="bcir:C2I06_16180"/>
<sequence length="199" mass="22713">MDGLFARVYHGSQIVAKLMYVNALWVGGIILGGGIFGLFPATIALFSVVRKWIMGDKDLPIIATFWRYYKSDFKRANILGYALSLIGFFLYFDLRFFQTEMNPGYGIISLIFLSLLFWFCVVLLYIFPVYVHYDFSLVQYVKHAIILSFARPLQTMAMLVGIIAVYLLFQYIPGLVFFIGGSLLAYILMFLASFSFARG</sequence>
<reference evidence="1 2" key="1">
    <citation type="submission" date="2017-07" db="EMBL/GenBank/DDBJ databases">
        <title>Isolation and whole genome analysis of endospore-forming bacteria from heroin.</title>
        <authorList>
            <person name="Kalinowski J."/>
            <person name="Ahrens B."/>
            <person name="Al-Dilaimi A."/>
            <person name="Winkler A."/>
            <person name="Wibberg D."/>
            <person name="Schleenbecker U."/>
            <person name="Ruckert C."/>
            <person name="Wolfel R."/>
            <person name="Grass G."/>
        </authorList>
    </citation>
    <scope>NUCLEOTIDE SEQUENCE [LARGE SCALE GENOMIC DNA]</scope>
    <source>
        <strain evidence="1 2">7521-2</strain>
    </source>
</reference>
<protein>
    <submittedName>
        <fullName evidence="1">Uncharacterized protein</fullName>
    </submittedName>
</protein>
<dbReference type="RefSeq" id="WP_095332610.1">
    <property type="nucleotide sequence ID" value="NZ_CP026031.1"/>
</dbReference>
<evidence type="ECO:0000313" key="2">
    <source>
        <dbReference type="Proteomes" id="UP000216961"/>
    </source>
</evidence>
<dbReference type="AlphaFoldDB" id="A0A268F8G8"/>
<dbReference type="Proteomes" id="UP000216961">
    <property type="component" value="Unassembled WGS sequence"/>
</dbReference>
<dbReference type="Pfam" id="PF04854">
    <property type="entry name" value="DUF624"/>
    <property type="match status" value="1"/>
</dbReference>